<dbReference type="GO" id="GO:0005634">
    <property type="term" value="C:nucleus"/>
    <property type="evidence" value="ECO:0007669"/>
    <property type="project" value="UniProtKB-SubCell"/>
</dbReference>
<name>A0A4S8LZN3_DENBC</name>
<evidence type="ECO:0000256" key="4">
    <source>
        <dbReference type="ARBA" id="ARBA00009461"/>
    </source>
</evidence>
<dbReference type="InterPro" id="IPR028094">
    <property type="entry name" value="RTC4_C"/>
</dbReference>
<evidence type="ECO:0000256" key="5">
    <source>
        <dbReference type="ARBA" id="ARBA00015162"/>
    </source>
</evidence>
<gene>
    <name evidence="9" type="ORF">K435DRAFT_667831</name>
</gene>
<dbReference type="EMBL" id="ML179216">
    <property type="protein sequence ID" value="THU94748.1"/>
    <property type="molecule type" value="Genomic_DNA"/>
</dbReference>
<keyword evidence="10" id="KW-1185">Reference proteome</keyword>
<dbReference type="PANTHER" id="PTHR41391">
    <property type="entry name" value="RESTRICTION OF TELOMERE CAPPING PROTEIN 4"/>
    <property type="match status" value="1"/>
</dbReference>
<comment type="function">
    <text evidence="1">May be involved in a process influencing telomere capping.</text>
</comment>
<proteinExistence type="inferred from homology"/>
<comment type="similarity">
    <text evidence="4">Belongs to the RTC4 family.</text>
</comment>
<evidence type="ECO:0000256" key="6">
    <source>
        <dbReference type="ARBA" id="ARBA00022490"/>
    </source>
</evidence>
<feature type="domain" description="Restriction of telomere capping protein 4 C-terminal" evidence="8">
    <location>
        <begin position="1"/>
        <end position="71"/>
    </location>
</feature>
<evidence type="ECO:0000256" key="1">
    <source>
        <dbReference type="ARBA" id="ARBA00002738"/>
    </source>
</evidence>
<evidence type="ECO:0000256" key="2">
    <source>
        <dbReference type="ARBA" id="ARBA00004123"/>
    </source>
</evidence>
<keyword evidence="6" id="KW-0963">Cytoplasm</keyword>
<organism evidence="9 10">
    <name type="scientific">Dendrothele bispora (strain CBS 962.96)</name>
    <dbReference type="NCBI Taxonomy" id="1314807"/>
    <lineage>
        <taxon>Eukaryota</taxon>
        <taxon>Fungi</taxon>
        <taxon>Dikarya</taxon>
        <taxon>Basidiomycota</taxon>
        <taxon>Agaricomycotina</taxon>
        <taxon>Agaricomycetes</taxon>
        <taxon>Agaricomycetidae</taxon>
        <taxon>Agaricales</taxon>
        <taxon>Agaricales incertae sedis</taxon>
        <taxon>Dendrothele</taxon>
    </lineage>
</organism>
<dbReference type="AlphaFoldDB" id="A0A4S8LZN3"/>
<dbReference type="PANTHER" id="PTHR41391:SF1">
    <property type="entry name" value="RESTRICTION OF TELOMERE CAPPING PROTEIN 4"/>
    <property type="match status" value="1"/>
</dbReference>
<evidence type="ECO:0000259" key="8">
    <source>
        <dbReference type="Pfam" id="PF14474"/>
    </source>
</evidence>
<comment type="subcellular location">
    <subcellularLocation>
        <location evidence="3">Cytoplasm</location>
    </subcellularLocation>
    <subcellularLocation>
        <location evidence="2">Nucleus</location>
    </subcellularLocation>
</comment>
<evidence type="ECO:0000313" key="10">
    <source>
        <dbReference type="Proteomes" id="UP000297245"/>
    </source>
</evidence>
<dbReference type="OrthoDB" id="128308at2759"/>
<evidence type="ECO:0000256" key="3">
    <source>
        <dbReference type="ARBA" id="ARBA00004496"/>
    </source>
</evidence>
<reference evidence="9 10" key="1">
    <citation type="journal article" date="2019" name="Nat. Ecol. Evol.">
        <title>Megaphylogeny resolves global patterns of mushroom evolution.</title>
        <authorList>
            <person name="Varga T."/>
            <person name="Krizsan K."/>
            <person name="Foldi C."/>
            <person name="Dima B."/>
            <person name="Sanchez-Garcia M."/>
            <person name="Sanchez-Ramirez S."/>
            <person name="Szollosi G.J."/>
            <person name="Szarkandi J.G."/>
            <person name="Papp V."/>
            <person name="Albert L."/>
            <person name="Andreopoulos W."/>
            <person name="Angelini C."/>
            <person name="Antonin V."/>
            <person name="Barry K.W."/>
            <person name="Bougher N.L."/>
            <person name="Buchanan P."/>
            <person name="Buyck B."/>
            <person name="Bense V."/>
            <person name="Catcheside P."/>
            <person name="Chovatia M."/>
            <person name="Cooper J."/>
            <person name="Damon W."/>
            <person name="Desjardin D."/>
            <person name="Finy P."/>
            <person name="Geml J."/>
            <person name="Haridas S."/>
            <person name="Hughes K."/>
            <person name="Justo A."/>
            <person name="Karasinski D."/>
            <person name="Kautmanova I."/>
            <person name="Kiss B."/>
            <person name="Kocsube S."/>
            <person name="Kotiranta H."/>
            <person name="LaButti K.M."/>
            <person name="Lechner B.E."/>
            <person name="Liimatainen K."/>
            <person name="Lipzen A."/>
            <person name="Lukacs Z."/>
            <person name="Mihaltcheva S."/>
            <person name="Morgado L.N."/>
            <person name="Niskanen T."/>
            <person name="Noordeloos M.E."/>
            <person name="Ohm R.A."/>
            <person name="Ortiz-Santana B."/>
            <person name="Ovrebo C."/>
            <person name="Racz N."/>
            <person name="Riley R."/>
            <person name="Savchenko A."/>
            <person name="Shiryaev A."/>
            <person name="Soop K."/>
            <person name="Spirin V."/>
            <person name="Szebenyi C."/>
            <person name="Tomsovsky M."/>
            <person name="Tulloss R.E."/>
            <person name="Uehling J."/>
            <person name="Grigoriev I.V."/>
            <person name="Vagvolgyi C."/>
            <person name="Papp T."/>
            <person name="Martin F.M."/>
            <person name="Miettinen O."/>
            <person name="Hibbett D.S."/>
            <person name="Nagy L.G."/>
        </authorList>
    </citation>
    <scope>NUCLEOTIDE SEQUENCE [LARGE SCALE GENOMIC DNA]</scope>
    <source>
        <strain evidence="9 10">CBS 962.96</strain>
    </source>
</reference>
<dbReference type="Proteomes" id="UP000297245">
    <property type="component" value="Unassembled WGS sequence"/>
</dbReference>
<feature type="non-terminal residue" evidence="9">
    <location>
        <position position="1"/>
    </location>
</feature>
<dbReference type="GO" id="GO:0005737">
    <property type="term" value="C:cytoplasm"/>
    <property type="evidence" value="ECO:0007669"/>
    <property type="project" value="UniProtKB-SubCell"/>
</dbReference>
<accession>A0A4S8LZN3</accession>
<protein>
    <recommendedName>
        <fullName evidence="5">Restriction of telomere capping protein 4</fullName>
    </recommendedName>
</protein>
<evidence type="ECO:0000256" key="7">
    <source>
        <dbReference type="ARBA" id="ARBA00023242"/>
    </source>
</evidence>
<dbReference type="InterPro" id="IPR039024">
    <property type="entry name" value="RTC4"/>
</dbReference>
<keyword evidence="7" id="KW-0539">Nucleus</keyword>
<sequence length="74" mass="8371">IHETLQGMFNKDDLSDVVVDPMNIEDFFQYVLIPEVAVRLIMGDMNLRGPNGMASATKIMKESWSYGSQMFPAE</sequence>
<dbReference type="Pfam" id="PF14474">
    <property type="entry name" value="RTC4"/>
    <property type="match status" value="1"/>
</dbReference>
<evidence type="ECO:0000313" key="9">
    <source>
        <dbReference type="EMBL" id="THU94748.1"/>
    </source>
</evidence>